<evidence type="ECO:0000259" key="14">
    <source>
        <dbReference type="PROSITE" id="PS51215"/>
    </source>
</evidence>
<dbReference type="InterPro" id="IPR000313">
    <property type="entry name" value="PWWP_dom"/>
</dbReference>
<dbReference type="Pfam" id="PF22908">
    <property type="entry name" value="PHD_NSD"/>
    <property type="match status" value="1"/>
</dbReference>
<dbReference type="PROSITE" id="PS50812">
    <property type="entry name" value="PWWP"/>
    <property type="match status" value="1"/>
</dbReference>
<protein>
    <submittedName>
        <fullName evidence="17">Histone-lysine N-methyltransferase</fullName>
    </submittedName>
</protein>
<evidence type="ECO:0000256" key="4">
    <source>
        <dbReference type="ARBA" id="ARBA00022603"/>
    </source>
</evidence>
<evidence type="ECO:0000256" key="2">
    <source>
        <dbReference type="ARBA" id="ARBA00004286"/>
    </source>
</evidence>
<dbReference type="Pfam" id="PF00855">
    <property type="entry name" value="PWWP"/>
    <property type="match status" value="1"/>
</dbReference>
<feature type="domain" description="PWWP" evidence="13">
    <location>
        <begin position="161"/>
        <end position="223"/>
    </location>
</feature>
<evidence type="ECO:0000256" key="9">
    <source>
        <dbReference type="ARBA" id="ARBA00022833"/>
    </source>
</evidence>
<feature type="region of interest" description="Disordered" evidence="11">
    <location>
        <begin position="563"/>
        <end position="613"/>
    </location>
</feature>
<dbReference type="SMART" id="SM00317">
    <property type="entry name" value="SET"/>
    <property type="match status" value="1"/>
</dbReference>
<dbReference type="CDD" id="cd10531">
    <property type="entry name" value="SET_SETD2-like"/>
    <property type="match status" value="1"/>
</dbReference>
<dbReference type="GO" id="GO:0005634">
    <property type="term" value="C:nucleus"/>
    <property type="evidence" value="ECO:0007669"/>
    <property type="project" value="UniProtKB-SubCell"/>
</dbReference>
<dbReference type="Gene3D" id="2.170.270.10">
    <property type="entry name" value="SET domain"/>
    <property type="match status" value="1"/>
</dbReference>
<dbReference type="PROSITE" id="PS50280">
    <property type="entry name" value="SET"/>
    <property type="match status" value="1"/>
</dbReference>
<dbReference type="SUPFAM" id="SSF63748">
    <property type="entry name" value="Tudor/PWWP/MBT"/>
    <property type="match status" value="1"/>
</dbReference>
<keyword evidence="10" id="KW-0539">Nucleus</keyword>
<comment type="subcellular location">
    <subcellularLocation>
        <location evidence="2">Chromosome</location>
    </subcellularLocation>
    <subcellularLocation>
        <location evidence="1">Nucleus</location>
    </subcellularLocation>
</comment>
<keyword evidence="7" id="KW-0479">Metal-binding</keyword>
<dbReference type="SMART" id="SM00293">
    <property type="entry name" value="PWWP"/>
    <property type="match status" value="1"/>
</dbReference>
<dbReference type="CDD" id="cd15565">
    <property type="entry name" value="PHD2_NSD"/>
    <property type="match status" value="1"/>
</dbReference>
<dbReference type="InterPro" id="IPR013083">
    <property type="entry name" value="Znf_RING/FYVE/PHD"/>
</dbReference>
<dbReference type="WBParaSite" id="ECPE_0000383301-mRNA-1">
    <property type="protein sequence ID" value="ECPE_0000383301-mRNA-1"/>
    <property type="gene ID" value="ECPE_0000383301"/>
</dbReference>
<dbReference type="InterPro" id="IPR046341">
    <property type="entry name" value="SET_dom_sf"/>
</dbReference>
<dbReference type="InterPro" id="IPR011011">
    <property type="entry name" value="Znf_FYVE_PHD"/>
</dbReference>
<dbReference type="SUPFAM" id="SSF82199">
    <property type="entry name" value="SET domain"/>
    <property type="match status" value="1"/>
</dbReference>
<evidence type="ECO:0000256" key="11">
    <source>
        <dbReference type="SAM" id="MobiDB-lite"/>
    </source>
</evidence>
<dbReference type="Pfam" id="PF00856">
    <property type="entry name" value="SET"/>
    <property type="match status" value="1"/>
</dbReference>
<accession>A0A183AA43</accession>
<dbReference type="GO" id="GO:0042054">
    <property type="term" value="F:histone methyltransferase activity"/>
    <property type="evidence" value="ECO:0007669"/>
    <property type="project" value="InterPro"/>
</dbReference>
<evidence type="ECO:0000256" key="10">
    <source>
        <dbReference type="ARBA" id="ARBA00023242"/>
    </source>
</evidence>
<keyword evidence="3" id="KW-0158">Chromosome</keyword>
<keyword evidence="4" id="KW-0489">Methyltransferase</keyword>
<gene>
    <name evidence="15" type="ORF">ECPE_LOCUS3828</name>
</gene>
<dbReference type="SUPFAM" id="SSF57903">
    <property type="entry name" value="FYVE/PHD zinc finger"/>
    <property type="match status" value="1"/>
</dbReference>
<reference evidence="15 16" key="2">
    <citation type="submission" date="2018-11" db="EMBL/GenBank/DDBJ databases">
        <authorList>
            <consortium name="Pathogen Informatics"/>
        </authorList>
    </citation>
    <scope>NUCLEOTIDE SEQUENCE [LARGE SCALE GENOMIC DNA]</scope>
    <source>
        <strain evidence="15 16">Egypt</strain>
    </source>
</reference>
<dbReference type="Gene3D" id="3.30.40.10">
    <property type="entry name" value="Zinc/RING finger domain, C3HC4 (zinc finger)"/>
    <property type="match status" value="1"/>
</dbReference>
<dbReference type="InterPro" id="IPR050777">
    <property type="entry name" value="SET2_Histone-Lys_MeTrsfase"/>
</dbReference>
<evidence type="ECO:0000256" key="8">
    <source>
        <dbReference type="ARBA" id="ARBA00022771"/>
    </source>
</evidence>
<reference evidence="17" key="1">
    <citation type="submission" date="2016-06" db="UniProtKB">
        <authorList>
            <consortium name="WormBaseParasite"/>
        </authorList>
    </citation>
    <scope>IDENTIFICATION</scope>
</reference>
<evidence type="ECO:0000313" key="16">
    <source>
        <dbReference type="Proteomes" id="UP000272942"/>
    </source>
</evidence>
<keyword evidence="5" id="KW-0808">Transferase</keyword>
<dbReference type="Gene3D" id="2.30.30.140">
    <property type="match status" value="1"/>
</dbReference>
<feature type="domain" description="SET" evidence="12">
    <location>
        <begin position="396"/>
        <end position="529"/>
    </location>
</feature>
<dbReference type="CDD" id="cd05838">
    <property type="entry name" value="PWWP_NSD_rpt2"/>
    <property type="match status" value="1"/>
</dbReference>
<keyword evidence="16" id="KW-1185">Reference proteome</keyword>
<keyword evidence="8" id="KW-0863">Zinc-finger</keyword>
<evidence type="ECO:0000256" key="3">
    <source>
        <dbReference type="ARBA" id="ARBA00022454"/>
    </source>
</evidence>
<dbReference type="InterPro" id="IPR001214">
    <property type="entry name" value="SET_dom"/>
</dbReference>
<feature type="domain" description="AWS" evidence="14">
    <location>
        <begin position="335"/>
        <end position="390"/>
    </location>
</feature>
<dbReference type="PANTHER" id="PTHR22884">
    <property type="entry name" value="SET DOMAIN PROTEINS"/>
    <property type="match status" value="1"/>
</dbReference>
<dbReference type="GO" id="GO:0008270">
    <property type="term" value="F:zinc ion binding"/>
    <property type="evidence" value="ECO:0007669"/>
    <property type="project" value="UniProtKB-KW"/>
</dbReference>
<name>A0A183AA43_9TREM</name>
<evidence type="ECO:0000256" key="5">
    <source>
        <dbReference type="ARBA" id="ARBA00022679"/>
    </source>
</evidence>
<dbReference type="GO" id="GO:0005694">
    <property type="term" value="C:chromosome"/>
    <property type="evidence" value="ECO:0007669"/>
    <property type="project" value="UniProtKB-SubCell"/>
</dbReference>
<organism evidence="17">
    <name type="scientific">Echinostoma caproni</name>
    <dbReference type="NCBI Taxonomy" id="27848"/>
    <lineage>
        <taxon>Eukaryota</taxon>
        <taxon>Metazoa</taxon>
        <taxon>Spiralia</taxon>
        <taxon>Lophotrochozoa</taxon>
        <taxon>Platyhelminthes</taxon>
        <taxon>Trematoda</taxon>
        <taxon>Digenea</taxon>
        <taxon>Plagiorchiida</taxon>
        <taxon>Echinostomata</taxon>
        <taxon>Echinostomatoidea</taxon>
        <taxon>Echinostomatidae</taxon>
        <taxon>Echinostoma</taxon>
    </lineage>
</organism>
<dbReference type="InterPro" id="IPR055198">
    <property type="entry name" value="NSD_PHD"/>
</dbReference>
<dbReference type="CDD" id="cd15489">
    <property type="entry name" value="PHD_SF"/>
    <property type="match status" value="1"/>
</dbReference>
<dbReference type="SMART" id="SM00249">
    <property type="entry name" value="PHD"/>
    <property type="match status" value="2"/>
</dbReference>
<evidence type="ECO:0000259" key="12">
    <source>
        <dbReference type="PROSITE" id="PS50280"/>
    </source>
</evidence>
<dbReference type="Proteomes" id="UP000272942">
    <property type="component" value="Unassembled WGS sequence"/>
</dbReference>
<dbReference type="PROSITE" id="PS51215">
    <property type="entry name" value="AWS"/>
    <property type="match status" value="1"/>
</dbReference>
<evidence type="ECO:0000259" key="13">
    <source>
        <dbReference type="PROSITE" id="PS50812"/>
    </source>
</evidence>
<keyword evidence="9" id="KW-0862">Zinc</keyword>
<dbReference type="InterPro" id="IPR001965">
    <property type="entry name" value="Znf_PHD"/>
</dbReference>
<evidence type="ECO:0000313" key="17">
    <source>
        <dbReference type="WBParaSite" id="ECPE_0000383301-mRNA-1"/>
    </source>
</evidence>
<evidence type="ECO:0000256" key="1">
    <source>
        <dbReference type="ARBA" id="ARBA00004123"/>
    </source>
</evidence>
<dbReference type="AlphaFoldDB" id="A0A183AA43"/>
<feature type="compositionally biased region" description="Basic and acidic residues" evidence="11">
    <location>
        <begin position="601"/>
        <end position="612"/>
    </location>
</feature>
<evidence type="ECO:0000256" key="6">
    <source>
        <dbReference type="ARBA" id="ARBA00022691"/>
    </source>
</evidence>
<evidence type="ECO:0000256" key="7">
    <source>
        <dbReference type="ARBA" id="ARBA00022723"/>
    </source>
</evidence>
<dbReference type="InterPro" id="IPR006560">
    <property type="entry name" value="AWS_dom"/>
</dbReference>
<dbReference type="EMBL" id="UZAN01040730">
    <property type="protein sequence ID" value="VDP70715.1"/>
    <property type="molecule type" value="Genomic_DNA"/>
</dbReference>
<evidence type="ECO:0000313" key="15">
    <source>
        <dbReference type="EMBL" id="VDP70715.1"/>
    </source>
</evidence>
<dbReference type="OrthoDB" id="422362at2759"/>
<keyword evidence="6" id="KW-0949">S-adenosyl-L-methionine</keyword>
<dbReference type="GO" id="GO:0032259">
    <property type="term" value="P:methylation"/>
    <property type="evidence" value="ECO:0007669"/>
    <property type="project" value="UniProtKB-KW"/>
</dbReference>
<sequence>MCEVYSNAPGQMFKCRGPCGRLVHPACMRYKIPPPADNNREDRFQCPECLTGNYLCRICGKPGDSSAQSTVGPVIPCQSPGCGRHFHRDCLLDWPGVTTRPPGSNNGTTKSADFQLIKCPAHCCNTCVSELDESFPTDAPLPGSKDRELLQCVRRGVFPRYAQIVWAKIQHFRWWPCEIIHARNAPMNILNMARPEGTFPIHFLGSDEYQWIARGCVLPYEIGLKTSAAKDSLGSKSVEKAFTRALGRAPRAHQLYVNHVVKRELPLTSMHAESLPDEELLPPTAMDADIVIHRNLDEDLKMTATAYMTLIESNVYWTEELLRKVRDDEDSKLSSLESCCTCSSAAESNSPGKCTLEIQCPNVMASIECDRQRCSFGTTDCGNRQFSTISQNLEHDLFNVVRTVNRGYGVKTTIPFSEHALVMEFRGEVVDIDEANRRLTEALGPSALANLSSSRKGFQPLAESYLIRLGPDRDLVLDAASKGNLARFINHSCEPNLVAECWIVDGLPRLGLFATRAITANEELTLDYVLADFLATGLMGSQSLCLCGTDTCVSTLHLPASFPPVTTTASKTEEFPQPETARSPAPERRKSRRTDPQATETKPEQEKPERSEQVLSVANLLAAAALNRSSARRPLIQPSTAAARASKELGKAAPVTLSNRATTKSAQSKIEESLPLTLRPPPHEDFCYRSVAQFVCVQCCLYAVDNLCSHLNFR</sequence>
<proteinExistence type="predicted"/>